<evidence type="ECO:0000256" key="1">
    <source>
        <dbReference type="SAM" id="MobiDB-lite"/>
    </source>
</evidence>
<comment type="caution">
    <text evidence="2">The sequence shown here is derived from an EMBL/GenBank/DDBJ whole genome shotgun (WGS) entry which is preliminary data.</text>
</comment>
<evidence type="ECO:0000313" key="3">
    <source>
        <dbReference type="Proteomes" id="UP001189429"/>
    </source>
</evidence>
<accession>A0ABN9PMD9</accession>
<sequence length="249" mass="27300">MPALSRRLTEHVRKERGTTEARGRRTHGEKHNRERNQRNPHDVAACGVPGKRPGNRGPPANLGNKRCPATASAMEDPPAHASRHRSTTLQEAAGVFCPHGRRLPRSPPGERRLRPWRGPPLDEQAPPRGRRRTRQGGAAEADGSKGEGQGTGGGEDRQGIERESPGKTMLRLPGAWLVRSRSPAKSWQNKQLGQQRVDEPTAILHKQANTFASKHSSWAPELSGVTRVRGNSGLGSRKTNPSYPDPKYP</sequence>
<reference evidence="2" key="1">
    <citation type="submission" date="2023-10" db="EMBL/GenBank/DDBJ databases">
        <authorList>
            <person name="Chen Y."/>
            <person name="Shah S."/>
            <person name="Dougan E. K."/>
            <person name="Thang M."/>
            <person name="Chan C."/>
        </authorList>
    </citation>
    <scope>NUCLEOTIDE SEQUENCE [LARGE SCALE GENOMIC DNA]</scope>
</reference>
<proteinExistence type="predicted"/>
<feature type="compositionally biased region" description="Basic and acidic residues" evidence="1">
    <location>
        <begin position="154"/>
        <end position="165"/>
    </location>
</feature>
<organism evidence="2 3">
    <name type="scientific">Prorocentrum cordatum</name>
    <dbReference type="NCBI Taxonomy" id="2364126"/>
    <lineage>
        <taxon>Eukaryota</taxon>
        <taxon>Sar</taxon>
        <taxon>Alveolata</taxon>
        <taxon>Dinophyceae</taxon>
        <taxon>Prorocentrales</taxon>
        <taxon>Prorocentraceae</taxon>
        <taxon>Prorocentrum</taxon>
    </lineage>
</organism>
<feature type="region of interest" description="Disordered" evidence="1">
    <location>
        <begin position="222"/>
        <end position="249"/>
    </location>
</feature>
<feature type="region of interest" description="Disordered" evidence="1">
    <location>
        <begin position="1"/>
        <end position="174"/>
    </location>
</feature>
<dbReference type="EMBL" id="CAUYUJ010000783">
    <property type="protein sequence ID" value="CAK0792537.1"/>
    <property type="molecule type" value="Genomic_DNA"/>
</dbReference>
<feature type="compositionally biased region" description="Basic and acidic residues" evidence="1">
    <location>
        <begin position="29"/>
        <end position="41"/>
    </location>
</feature>
<gene>
    <name evidence="2" type="ORF">PCOR1329_LOCUS3095</name>
</gene>
<evidence type="ECO:0000313" key="2">
    <source>
        <dbReference type="EMBL" id="CAK0792537.1"/>
    </source>
</evidence>
<name>A0ABN9PMD9_9DINO</name>
<protein>
    <submittedName>
        <fullName evidence="2">Uncharacterized protein</fullName>
    </submittedName>
</protein>
<feature type="compositionally biased region" description="Basic and acidic residues" evidence="1">
    <location>
        <begin position="7"/>
        <end position="23"/>
    </location>
</feature>
<keyword evidence="3" id="KW-1185">Reference proteome</keyword>
<dbReference type="Proteomes" id="UP001189429">
    <property type="component" value="Unassembled WGS sequence"/>
</dbReference>